<protein>
    <submittedName>
        <fullName evidence="3">Uncharacterized protein LOC115625378</fullName>
    </submittedName>
</protein>
<accession>A0A6J2TL83</accession>
<sequence length="243" mass="28227">MYFPLLCTKLLVLLMDLSQISGVFFQPQRILRKHGPLYESVRLLIESQSLSAAEAWKNTEQQINESIYLVQDAQGTMNAIQQKVNDRMELLYYNHPQTVEFRKCFKQYELEVGHFNRDLLSHYSSCKQSLDLQLERFEQTVLEQASFMKTAERQISELAHTCDIARLKRNESNHAGVLLCTVAGIGQVNNRMSSALLQCLDIMLELSLEQMETQSCSSYEELNMQFDEIYQQIRACEEELYNS</sequence>
<evidence type="ECO:0000313" key="3">
    <source>
        <dbReference type="RefSeq" id="XP_030376275.1"/>
    </source>
</evidence>
<keyword evidence="2" id="KW-1185">Reference proteome</keyword>
<feature type="chain" id="PRO_5026869239" evidence="1">
    <location>
        <begin position="23"/>
        <end position="243"/>
    </location>
</feature>
<reference evidence="3" key="1">
    <citation type="submission" date="2025-08" db="UniProtKB">
        <authorList>
            <consortium name="RefSeq"/>
        </authorList>
    </citation>
    <scope>IDENTIFICATION</scope>
    <source>
        <strain evidence="3">11010-0011.00</strain>
        <tissue evidence="3">Whole body</tissue>
    </source>
</reference>
<keyword evidence="1" id="KW-0732">Signal</keyword>
<dbReference type="RefSeq" id="XP_030376275.1">
    <property type="nucleotide sequence ID" value="XM_030520415.1"/>
</dbReference>
<name>A0A6J2TL83_DROLE</name>
<organism evidence="2 3">
    <name type="scientific">Drosophila lebanonensis</name>
    <name type="common">Fruit fly</name>
    <name type="synonym">Scaptodrosophila lebanonensis</name>
    <dbReference type="NCBI Taxonomy" id="7225"/>
    <lineage>
        <taxon>Eukaryota</taxon>
        <taxon>Metazoa</taxon>
        <taxon>Ecdysozoa</taxon>
        <taxon>Arthropoda</taxon>
        <taxon>Hexapoda</taxon>
        <taxon>Insecta</taxon>
        <taxon>Pterygota</taxon>
        <taxon>Neoptera</taxon>
        <taxon>Endopterygota</taxon>
        <taxon>Diptera</taxon>
        <taxon>Brachycera</taxon>
        <taxon>Muscomorpha</taxon>
        <taxon>Ephydroidea</taxon>
        <taxon>Drosophilidae</taxon>
        <taxon>Scaptodrosophila</taxon>
    </lineage>
</organism>
<proteinExistence type="predicted"/>
<dbReference type="OrthoDB" id="7977251at2759"/>
<dbReference type="GeneID" id="115625378"/>
<evidence type="ECO:0000256" key="1">
    <source>
        <dbReference type="SAM" id="SignalP"/>
    </source>
</evidence>
<feature type="signal peptide" evidence="1">
    <location>
        <begin position="1"/>
        <end position="22"/>
    </location>
</feature>
<gene>
    <name evidence="3" type="primary">LOC115625378</name>
</gene>
<dbReference type="Proteomes" id="UP000504634">
    <property type="component" value="Unplaced"/>
</dbReference>
<evidence type="ECO:0000313" key="2">
    <source>
        <dbReference type="Proteomes" id="UP000504634"/>
    </source>
</evidence>
<dbReference type="AlphaFoldDB" id="A0A6J2TL83"/>